<evidence type="ECO:0000313" key="2">
    <source>
        <dbReference type="EMBL" id="KAF2243120.1"/>
    </source>
</evidence>
<dbReference type="Proteomes" id="UP000800094">
    <property type="component" value="Unassembled WGS sequence"/>
</dbReference>
<gene>
    <name evidence="2" type="ORF">BU26DRAFT_126726</name>
</gene>
<sequence>MVVEARGCRSVIPSTRYAISHSRAIKCNWGSSGTKALVPLLYLSHVAYSPEWMESRSVSVLSMDFRFNTASLLQKSAFSVQFPKAAACKPSPGQTCLHPIGAPLSCGGSASPISTFVRSSGSLLLGQAHRKVSSALEPSRIKCCSPPLRPSSVTPSSSTPRILLYPVFLYSLFPFITFVASAVYIPSFLPIYSPQPTLLPTHGLHRSPHSFEACNALSCFLVGQVLPRRHAPQLIHCGCLPGP</sequence>
<dbReference type="AlphaFoldDB" id="A0A6A6I0L9"/>
<keyword evidence="1" id="KW-1133">Transmembrane helix</keyword>
<dbReference type="RefSeq" id="XP_033678124.1">
    <property type="nucleotide sequence ID" value="XM_033819586.1"/>
</dbReference>
<name>A0A6A6I0L9_9PLEO</name>
<keyword evidence="1" id="KW-0812">Transmembrane</keyword>
<dbReference type="EMBL" id="ML987206">
    <property type="protein sequence ID" value="KAF2243120.1"/>
    <property type="molecule type" value="Genomic_DNA"/>
</dbReference>
<protein>
    <submittedName>
        <fullName evidence="2">Uncharacterized protein</fullName>
    </submittedName>
</protein>
<reference evidence="2" key="1">
    <citation type="journal article" date="2020" name="Stud. Mycol.">
        <title>101 Dothideomycetes genomes: a test case for predicting lifestyles and emergence of pathogens.</title>
        <authorList>
            <person name="Haridas S."/>
            <person name="Albert R."/>
            <person name="Binder M."/>
            <person name="Bloem J."/>
            <person name="Labutti K."/>
            <person name="Salamov A."/>
            <person name="Andreopoulos B."/>
            <person name="Baker S."/>
            <person name="Barry K."/>
            <person name="Bills G."/>
            <person name="Bluhm B."/>
            <person name="Cannon C."/>
            <person name="Castanera R."/>
            <person name="Culley D."/>
            <person name="Daum C."/>
            <person name="Ezra D."/>
            <person name="Gonzalez J."/>
            <person name="Henrissat B."/>
            <person name="Kuo A."/>
            <person name="Liang C."/>
            <person name="Lipzen A."/>
            <person name="Lutzoni F."/>
            <person name="Magnuson J."/>
            <person name="Mondo S."/>
            <person name="Nolan M."/>
            <person name="Ohm R."/>
            <person name="Pangilinan J."/>
            <person name="Park H.-J."/>
            <person name="Ramirez L."/>
            <person name="Alfaro M."/>
            <person name="Sun H."/>
            <person name="Tritt A."/>
            <person name="Yoshinaga Y."/>
            <person name="Zwiers L.-H."/>
            <person name="Turgeon B."/>
            <person name="Goodwin S."/>
            <person name="Spatafora J."/>
            <person name="Crous P."/>
            <person name="Grigoriev I."/>
        </authorList>
    </citation>
    <scope>NUCLEOTIDE SEQUENCE</scope>
    <source>
        <strain evidence="2">CBS 122368</strain>
    </source>
</reference>
<evidence type="ECO:0000256" key="1">
    <source>
        <dbReference type="SAM" id="Phobius"/>
    </source>
</evidence>
<organism evidence="2 3">
    <name type="scientific">Trematosphaeria pertusa</name>
    <dbReference type="NCBI Taxonomy" id="390896"/>
    <lineage>
        <taxon>Eukaryota</taxon>
        <taxon>Fungi</taxon>
        <taxon>Dikarya</taxon>
        <taxon>Ascomycota</taxon>
        <taxon>Pezizomycotina</taxon>
        <taxon>Dothideomycetes</taxon>
        <taxon>Pleosporomycetidae</taxon>
        <taxon>Pleosporales</taxon>
        <taxon>Massarineae</taxon>
        <taxon>Trematosphaeriaceae</taxon>
        <taxon>Trematosphaeria</taxon>
    </lineage>
</organism>
<dbReference type="GeneID" id="54572916"/>
<evidence type="ECO:0000313" key="3">
    <source>
        <dbReference type="Proteomes" id="UP000800094"/>
    </source>
</evidence>
<feature type="transmembrane region" description="Helical" evidence="1">
    <location>
        <begin position="162"/>
        <end position="185"/>
    </location>
</feature>
<proteinExistence type="predicted"/>
<keyword evidence="1" id="KW-0472">Membrane</keyword>
<keyword evidence="3" id="KW-1185">Reference proteome</keyword>
<accession>A0A6A6I0L9</accession>